<evidence type="ECO:0000313" key="12">
    <source>
        <dbReference type="Proteomes" id="UP000185678"/>
    </source>
</evidence>
<dbReference type="STRING" id="80876.SAMN05421779_11036"/>
<keyword evidence="5" id="KW-0997">Cell inner membrane</keyword>
<evidence type="ECO:0000256" key="1">
    <source>
        <dbReference type="ARBA" id="ARBA00004236"/>
    </source>
</evidence>
<feature type="domain" description="Multidrug resistance protein MdtA-like alpha-helical hairpin" evidence="7">
    <location>
        <begin position="110"/>
        <end position="179"/>
    </location>
</feature>
<evidence type="ECO:0000256" key="3">
    <source>
        <dbReference type="ARBA" id="ARBA00022448"/>
    </source>
</evidence>
<accession>A0A1N7Q436</accession>
<dbReference type="EMBL" id="FTOA01000010">
    <property type="protein sequence ID" value="SIT17595.1"/>
    <property type="molecule type" value="Genomic_DNA"/>
</dbReference>
<keyword evidence="6" id="KW-0472">Membrane</keyword>
<protein>
    <submittedName>
        <fullName evidence="11">Membrane fusion protein, multidrug efflux system</fullName>
    </submittedName>
</protein>
<evidence type="ECO:0000256" key="4">
    <source>
        <dbReference type="ARBA" id="ARBA00022475"/>
    </source>
</evidence>
<dbReference type="SUPFAM" id="SSF111369">
    <property type="entry name" value="HlyD-like secretion proteins"/>
    <property type="match status" value="1"/>
</dbReference>
<feature type="domain" description="Multidrug resistance protein MdtA-like barrel-sandwich hybrid" evidence="8">
    <location>
        <begin position="71"/>
        <end position="203"/>
    </location>
</feature>
<dbReference type="Pfam" id="PF25944">
    <property type="entry name" value="Beta-barrel_RND"/>
    <property type="match status" value="1"/>
</dbReference>
<dbReference type="PANTHER" id="PTHR30469:SF36">
    <property type="entry name" value="BLL3903 PROTEIN"/>
    <property type="match status" value="1"/>
</dbReference>
<dbReference type="InterPro" id="IPR058626">
    <property type="entry name" value="MdtA-like_b-barrel"/>
</dbReference>
<dbReference type="InterPro" id="IPR058627">
    <property type="entry name" value="MdtA-like_C"/>
</dbReference>
<dbReference type="Gene3D" id="1.10.287.470">
    <property type="entry name" value="Helix hairpin bin"/>
    <property type="match status" value="1"/>
</dbReference>
<proteinExistence type="inferred from homology"/>
<evidence type="ECO:0000313" key="11">
    <source>
        <dbReference type="EMBL" id="SIT17595.1"/>
    </source>
</evidence>
<dbReference type="Pfam" id="PF25876">
    <property type="entry name" value="HH_MFP_RND"/>
    <property type="match status" value="1"/>
</dbReference>
<sequence>MRPAKRGRLVLAGIAAVAVVAVGWSVLGKAPASLPPAPKVRAVAVSVAPARQQDFPLTAHSIGRVTAIASVSLKARVSGLLQETLFREGQMVSAGEVLFRLDRAPYEIALRQAEAALERDQAQLASVRADVGRYGSLSQKGYASTQQLEQTTAQARALAATVAADQAAVDLARLNLSYTEVRAPISGKTGAVRVHPGNLVNDSAALVDLATLSPIRIAFTLPQQDIPLVQAAMAGGAVQAVINDRIAATVDFVAPQVDAATGTVELRATTANQDLRLVPGEFVQVAVRLGSLPQAMIVPQEAINAGQHGAYLYVINGQQTAEMRRIKVLRQDGTQVAVAAADGDSGPALAAGDRVVTDGQLGLAPGLPVTVVSPPAGAPAPADGTEKK</sequence>
<evidence type="ECO:0000256" key="2">
    <source>
        <dbReference type="ARBA" id="ARBA00009477"/>
    </source>
</evidence>
<dbReference type="InterPro" id="IPR058625">
    <property type="entry name" value="MdtA-like_BSH"/>
</dbReference>
<dbReference type="GO" id="GO:1990281">
    <property type="term" value="C:efflux pump complex"/>
    <property type="evidence" value="ECO:0007669"/>
    <property type="project" value="TreeGrafter"/>
</dbReference>
<dbReference type="Proteomes" id="UP000185678">
    <property type="component" value="Unassembled WGS sequence"/>
</dbReference>
<dbReference type="NCBIfam" id="TIGR01730">
    <property type="entry name" value="RND_mfp"/>
    <property type="match status" value="1"/>
</dbReference>
<evidence type="ECO:0000256" key="6">
    <source>
        <dbReference type="ARBA" id="ARBA00023136"/>
    </source>
</evidence>
<evidence type="ECO:0000259" key="9">
    <source>
        <dbReference type="Pfam" id="PF25944"/>
    </source>
</evidence>
<dbReference type="InterPro" id="IPR006143">
    <property type="entry name" value="RND_pump_MFP"/>
</dbReference>
<dbReference type="PANTHER" id="PTHR30469">
    <property type="entry name" value="MULTIDRUG RESISTANCE PROTEIN MDTA"/>
    <property type="match status" value="1"/>
</dbReference>
<evidence type="ECO:0000259" key="8">
    <source>
        <dbReference type="Pfam" id="PF25917"/>
    </source>
</evidence>
<comment type="similarity">
    <text evidence="2">Belongs to the membrane fusion protein (MFP) (TC 8.A.1) family.</text>
</comment>
<keyword evidence="3" id="KW-0813">Transport</keyword>
<dbReference type="Gene3D" id="2.40.50.100">
    <property type="match status" value="1"/>
</dbReference>
<feature type="domain" description="Multidrug resistance protein MdtA-like beta-barrel" evidence="9">
    <location>
        <begin position="214"/>
        <end position="290"/>
    </location>
</feature>
<comment type="subcellular location">
    <subcellularLocation>
        <location evidence="1">Cell membrane</location>
    </subcellularLocation>
</comment>
<organism evidence="11 12">
    <name type="scientific">Insolitispirillum peregrinum</name>
    <dbReference type="NCBI Taxonomy" id="80876"/>
    <lineage>
        <taxon>Bacteria</taxon>
        <taxon>Pseudomonadati</taxon>
        <taxon>Pseudomonadota</taxon>
        <taxon>Alphaproteobacteria</taxon>
        <taxon>Rhodospirillales</taxon>
        <taxon>Novispirillaceae</taxon>
        <taxon>Insolitispirillum</taxon>
    </lineage>
</organism>
<dbReference type="InterPro" id="IPR058624">
    <property type="entry name" value="MdtA-like_HH"/>
</dbReference>
<dbReference type="Gene3D" id="2.40.30.170">
    <property type="match status" value="1"/>
</dbReference>
<gene>
    <name evidence="11" type="ORF">SAMN05421779_11036</name>
</gene>
<dbReference type="GO" id="GO:0015562">
    <property type="term" value="F:efflux transmembrane transporter activity"/>
    <property type="evidence" value="ECO:0007669"/>
    <property type="project" value="TreeGrafter"/>
</dbReference>
<keyword evidence="4" id="KW-1003">Cell membrane</keyword>
<dbReference type="AlphaFoldDB" id="A0A1N7Q436"/>
<dbReference type="Pfam" id="PF25967">
    <property type="entry name" value="RND-MFP_C"/>
    <property type="match status" value="1"/>
</dbReference>
<evidence type="ECO:0000259" key="7">
    <source>
        <dbReference type="Pfam" id="PF25876"/>
    </source>
</evidence>
<evidence type="ECO:0000256" key="5">
    <source>
        <dbReference type="ARBA" id="ARBA00022519"/>
    </source>
</evidence>
<dbReference type="Gene3D" id="2.40.420.20">
    <property type="match status" value="1"/>
</dbReference>
<dbReference type="Pfam" id="PF25917">
    <property type="entry name" value="BSH_RND"/>
    <property type="match status" value="1"/>
</dbReference>
<reference evidence="11 12" key="1">
    <citation type="submission" date="2017-01" db="EMBL/GenBank/DDBJ databases">
        <authorList>
            <person name="Mah S.A."/>
            <person name="Swanson W.J."/>
            <person name="Moy G.W."/>
            <person name="Vacquier V.D."/>
        </authorList>
    </citation>
    <scope>NUCLEOTIDE SEQUENCE [LARGE SCALE GENOMIC DNA]</scope>
    <source>
        <strain evidence="11 12">DSM 11589</strain>
    </source>
</reference>
<name>A0A1N7Q436_9PROT</name>
<evidence type="ECO:0000259" key="10">
    <source>
        <dbReference type="Pfam" id="PF25967"/>
    </source>
</evidence>
<feature type="domain" description="Multidrug resistance protein MdtA-like C-terminal permuted SH3" evidence="10">
    <location>
        <begin position="294"/>
        <end position="359"/>
    </location>
</feature>
<keyword evidence="12" id="KW-1185">Reference proteome</keyword>
<dbReference type="RefSeq" id="WP_076401990.1">
    <property type="nucleotide sequence ID" value="NZ_FTOA01000010.1"/>
</dbReference>